<gene>
    <name evidence="1" type="ORF">H7849_10245</name>
</gene>
<dbReference type="SUPFAM" id="SSF52091">
    <property type="entry name" value="SpoIIaa-like"/>
    <property type="match status" value="1"/>
</dbReference>
<dbReference type="InterPro" id="IPR036513">
    <property type="entry name" value="STAS_dom_sf"/>
</dbReference>
<evidence type="ECO:0000313" key="1">
    <source>
        <dbReference type="EMBL" id="QNI34235.1"/>
    </source>
</evidence>
<sequence length="90" mass="10141">MTLRIVKISDGARTVLKLSGRIQARDIEKLREQMDGLIRGTVLDLQEVTLVDVEVVRFLGLCEAAGVELAHCSPYIREWLFREQVAGEES</sequence>
<dbReference type="EMBL" id="CP060394">
    <property type="protein sequence ID" value="QNI34235.1"/>
    <property type="molecule type" value="Genomic_DNA"/>
</dbReference>
<dbReference type="RefSeq" id="WP_186746246.1">
    <property type="nucleotide sequence ID" value="NZ_CP060394.1"/>
</dbReference>
<dbReference type="KEGG" id="adin:H7849_10245"/>
<evidence type="ECO:0008006" key="3">
    <source>
        <dbReference type="Google" id="ProtNLM"/>
    </source>
</evidence>
<protein>
    <recommendedName>
        <fullName evidence="3">STAS domain-containing protein</fullName>
    </recommendedName>
</protein>
<name>A0A7G8BNW5_9BACT</name>
<accession>A0A7G8BNW5</accession>
<dbReference type="Gene3D" id="3.30.750.24">
    <property type="entry name" value="STAS domain"/>
    <property type="match status" value="1"/>
</dbReference>
<organism evidence="1 2">
    <name type="scientific">Alloacidobacterium dinghuense</name>
    <dbReference type="NCBI Taxonomy" id="2763107"/>
    <lineage>
        <taxon>Bacteria</taxon>
        <taxon>Pseudomonadati</taxon>
        <taxon>Acidobacteriota</taxon>
        <taxon>Terriglobia</taxon>
        <taxon>Terriglobales</taxon>
        <taxon>Acidobacteriaceae</taxon>
        <taxon>Alloacidobacterium</taxon>
    </lineage>
</organism>
<reference evidence="1 2" key="1">
    <citation type="submission" date="2020-08" db="EMBL/GenBank/DDBJ databases">
        <title>Edaphobacter telluris sp. nov. and Acidobacterium dinghuensis sp. nov., two acidobacteria isolated from forest soil.</title>
        <authorList>
            <person name="Fu J."/>
            <person name="Qiu L."/>
        </authorList>
    </citation>
    <scope>NUCLEOTIDE SEQUENCE [LARGE SCALE GENOMIC DNA]</scope>
    <source>
        <strain evidence="1">4Y35</strain>
    </source>
</reference>
<keyword evidence="2" id="KW-1185">Reference proteome</keyword>
<dbReference type="Proteomes" id="UP000515312">
    <property type="component" value="Chromosome"/>
</dbReference>
<evidence type="ECO:0000313" key="2">
    <source>
        <dbReference type="Proteomes" id="UP000515312"/>
    </source>
</evidence>
<dbReference type="AlphaFoldDB" id="A0A7G8BNW5"/>
<proteinExistence type="predicted"/>